<protein>
    <submittedName>
        <fullName evidence="1">Uncharacterized protein</fullName>
    </submittedName>
</protein>
<name>A0A7C9MJR3_9RHOB</name>
<dbReference type="EMBL" id="WUPT01000001">
    <property type="protein sequence ID" value="MXQ07975.1"/>
    <property type="molecule type" value="Genomic_DNA"/>
</dbReference>
<dbReference type="AlphaFoldDB" id="A0A7C9MJR3"/>
<keyword evidence="2" id="KW-1185">Reference proteome</keyword>
<sequence length="184" mass="20156">MAGIGHNNGPTMEKGRAWRRYAWTRARADLLPKLPLEVARRRVRRARELGIDYASYAGIRAATGRDIVALLFSTNALAALRDLNIPEERDATVQAVRGADLLAMVQPPIDPHTFRERHPVFIRAARAPGIASSWRETGGALADLRGAVPADGVVVIGATHLERDWVAAGRLAGFIKADRYFASR</sequence>
<gene>
    <name evidence="1" type="ORF">GQ651_08970</name>
</gene>
<dbReference type="Proteomes" id="UP000480350">
    <property type="component" value="Unassembled WGS sequence"/>
</dbReference>
<dbReference type="RefSeq" id="WP_160763816.1">
    <property type="nucleotide sequence ID" value="NZ_WUPT01000001.1"/>
</dbReference>
<reference evidence="1 2" key="2">
    <citation type="submission" date="2020-03" db="EMBL/GenBank/DDBJ databases">
        <title>Kangsaoukella pontilimi gen. nov., sp. nov., a new member of the family Rhodobacteraceae isolated from a tidal mudflat.</title>
        <authorList>
            <person name="Kim I.S."/>
        </authorList>
    </citation>
    <scope>NUCLEOTIDE SEQUENCE [LARGE SCALE GENOMIC DNA]</scope>
    <source>
        <strain evidence="1 2">GH1-50</strain>
    </source>
</reference>
<accession>A0A7C9MJR3</accession>
<proteinExistence type="predicted"/>
<evidence type="ECO:0000313" key="2">
    <source>
        <dbReference type="Proteomes" id="UP000480350"/>
    </source>
</evidence>
<comment type="caution">
    <text evidence="1">The sequence shown here is derived from an EMBL/GenBank/DDBJ whole genome shotgun (WGS) entry which is preliminary data.</text>
</comment>
<reference evidence="1 2" key="1">
    <citation type="submission" date="2019-12" db="EMBL/GenBank/DDBJ databases">
        <authorList>
            <person name="Lee S.D."/>
        </authorList>
    </citation>
    <scope>NUCLEOTIDE SEQUENCE [LARGE SCALE GENOMIC DNA]</scope>
    <source>
        <strain evidence="1 2">GH1-50</strain>
    </source>
</reference>
<evidence type="ECO:0000313" key="1">
    <source>
        <dbReference type="EMBL" id="MXQ07975.1"/>
    </source>
</evidence>
<organism evidence="1 2">
    <name type="scientific">Kangsaoukella pontilimi</name>
    <dbReference type="NCBI Taxonomy" id="2691042"/>
    <lineage>
        <taxon>Bacteria</taxon>
        <taxon>Pseudomonadati</taxon>
        <taxon>Pseudomonadota</taxon>
        <taxon>Alphaproteobacteria</taxon>
        <taxon>Rhodobacterales</taxon>
        <taxon>Paracoccaceae</taxon>
        <taxon>Kangsaoukella</taxon>
    </lineage>
</organism>